<gene>
    <name evidence="2" type="ORF">NE237_008657</name>
</gene>
<evidence type="ECO:0000313" key="3">
    <source>
        <dbReference type="Proteomes" id="UP001141806"/>
    </source>
</evidence>
<comment type="caution">
    <text evidence="2">The sequence shown here is derived from an EMBL/GenBank/DDBJ whole genome shotgun (WGS) entry which is preliminary data.</text>
</comment>
<dbReference type="OrthoDB" id="168165at2759"/>
<keyword evidence="3" id="KW-1185">Reference proteome</keyword>
<feature type="domain" description="PTM/DIR17-like Tudor" evidence="1">
    <location>
        <begin position="64"/>
        <end position="111"/>
    </location>
</feature>
<dbReference type="Proteomes" id="UP001141806">
    <property type="component" value="Unassembled WGS sequence"/>
</dbReference>
<name>A0A9Q0QZW4_9MAGN</name>
<dbReference type="EMBL" id="JAMYWD010000002">
    <property type="protein sequence ID" value="KAJ4977877.1"/>
    <property type="molecule type" value="Genomic_DNA"/>
</dbReference>
<sequence>MEKICQEESGASSAGVFELSGEPAVVINGVPNVGCRDNAFLQFDTPSHNVESTQNTGFGEWLEGREVQKMFGEMFYNGTVTNFDRETGWYRVVYEDGDSEDLEWHELEEVLVPLEISVPLKTLALKILKKCEKPSHKSVKHVARSQNPRGKNVEF</sequence>
<dbReference type="PANTHER" id="PTHR37384">
    <property type="entry name" value="OS01G0835600 PROTEIN"/>
    <property type="match status" value="1"/>
</dbReference>
<evidence type="ECO:0000259" key="1">
    <source>
        <dbReference type="Pfam" id="PF21743"/>
    </source>
</evidence>
<evidence type="ECO:0000313" key="2">
    <source>
        <dbReference type="EMBL" id="KAJ4977877.1"/>
    </source>
</evidence>
<accession>A0A9Q0QZW4</accession>
<proteinExistence type="predicted"/>
<protein>
    <recommendedName>
        <fullName evidence="1">PTM/DIR17-like Tudor domain-containing protein</fullName>
    </recommendedName>
</protein>
<dbReference type="CDD" id="cd20401">
    <property type="entry name" value="Tudor_AtPTM-like"/>
    <property type="match status" value="1"/>
</dbReference>
<dbReference type="Gene3D" id="2.30.30.140">
    <property type="match status" value="1"/>
</dbReference>
<dbReference type="InterPro" id="IPR047365">
    <property type="entry name" value="Tudor_AtPTM-like"/>
</dbReference>
<dbReference type="AlphaFoldDB" id="A0A9Q0QZW4"/>
<dbReference type="PANTHER" id="PTHR37384:SF1">
    <property type="entry name" value="OS01G0835600 PROTEIN"/>
    <property type="match status" value="1"/>
</dbReference>
<organism evidence="2 3">
    <name type="scientific">Protea cynaroides</name>
    <dbReference type="NCBI Taxonomy" id="273540"/>
    <lineage>
        <taxon>Eukaryota</taxon>
        <taxon>Viridiplantae</taxon>
        <taxon>Streptophyta</taxon>
        <taxon>Embryophyta</taxon>
        <taxon>Tracheophyta</taxon>
        <taxon>Spermatophyta</taxon>
        <taxon>Magnoliopsida</taxon>
        <taxon>Proteales</taxon>
        <taxon>Proteaceae</taxon>
        <taxon>Protea</taxon>
    </lineage>
</organism>
<dbReference type="Pfam" id="PF21743">
    <property type="entry name" value="PTM_DIR17_Tudor"/>
    <property type="match status" value="1"/>
</dbReference>
<reference evidence="2" key="1">
    <citation type="journal article" date="2023" name="Plant J.">
        <title>The genome of the king protea, Protea cynaroides.</title>
        <authorList>
            <person name="Chang J."/>
            <person name="Duong T.A."/>
            <person name="Schoeman C."/>
            <person name="Ma X."/>
            <person name="Roodt D."/>
            <person name="Barker N."/>
            <person name="Li Z."/>
            <person name="Van de Peer Y."/>
            <person name="Mizrachi E."/>
        </authorList>
    </citation>
    <scope>NUCLEOTIDE SEQUENCE</scope>
    <source>
        <tissue evidence="2">Young leaves</tissue>
    </source>
</reference>